<dbReference type="eggNOG" id="COG2931">
    <property type="taxonomic scope" value="Bacteria"/>
</dbReference>
<dbReference type="PANTHER" id="PTHR38340">
    <property type="entry name" value="S-LAYER PROTEIN"/>
    <property type="match status" value="1"/>
</dbReference>
<accession>C8S5R8</accession>
<keyword evidence="6" id="KW-0843">Virulence</keyword>
<evidence type="ECO:0000256" key="6">
    <source>
        <dbReference type="ARBA" id="ARBA00023026"/>
    </source>
</evidence>
<dbReference type="PRINTS" id="PR01488">
    <property type="entry name" value="RTXTOXINA"/>
</dbReference>
<dbReference type="GO" id="GO:0090729">
    <property type="term" value="F:toxin activity"/>
    <property type="evidence" value="ECO:0007669"/>
    <property type="project" value="UniProtKB-KW"/>
</dbReference>
<dbReference type="Proteomes" id="UP000010121">
    <property type="component" value="Unassembled WGS sequence"/>
</dbReference>
<keyword evidence="5" id="KW-0677">Repeat</keyword>
<evidence type="ECO:0000256" key="7">
    <source>
        <dbReference type="ARBA" id="ARBA00023136"/>
    </source>
</evidence>
<dbReference type="InterPro" id="IPR018511">
    <property type="entry name" value="Hemolysin-typ_Ca-bd_CS"/>
</dbReference>
<dbReference type="RefSeq" id="WP_008033269.1">
    <property type="nucleotide sequence ID" value="NZ_ACYY01000049.1"/>
</dbReference>
<dbReference type="STRING" id="371731.Rsw2DRAFT_3397"/>
<dbReference type="EMBL" id="ACYY01000049">
    <property type="protein sequence ID" value="EEW23671.1"/>
    <property type="molecule type" value="Genomic_DNA"/>
</dbReference>
<dbReference type="InterPro" id="IPR011049">
    <property type="entry name" value="Serralysin-like_metalloprot_C"/>
</dbReference>
<dbReference type="InterPro" id="IPR001343">
    <property type="entry name" value="Hemolysn_Ca-bd"/>
</dbReference>
<dbReference type="InterPro" id="IPR050557">
    <property type="entry name" value="RTX_toxin/Mannuronan_C5-epim"/>
</dbReference>
<feature type="non-terminal residue" evidence="8">
    <location>
        <position position="1"/>
    </location>
</feature>
<evidence type="ECO:0000256" key="4">
    <source>
        <dbReference type="ARBA" id="ARBA00022656"/>
    </source>
</evidence>
<dbReference type="GO" id="GO:0016020">
    <property type="term" value="C:membrane"/>
    <property type="evidence" value="ECO:0007669"/>
    <property type="project" value="UniProtKB-SubCell"/>
</dbReference>
<evidence type="ECO:0000256" key="5">
    <source>
        <dbReference type="ARBA" id="ARBA00022737"/>
    </source>
</evidence>
<dbReference type="Pfam" id="PF00353">
    <property type="entry name" value="HemolysinCabind"/>
    <property type="match status" value="5"/>
</dbReference>
<organism evidence="8 9">
    <name type="scientific">Rhodobacter ferrooxidans</name>
    <dbReference type="NCBI Taxonomy" id="371731"/>
    <lineage>
        <taxon>Bacteria</taxon>
        <taxon>Pseudomonadati</taxon>
        <taxon>Pseudomonadota</taxon>
        <taxon>Alphaproteobacteria</taxon>
        <taxon>Rhodobacterales</taxon>
        <taxon>Rhodobacter group</taxon>
        <taxon>Rhodobacter</taxon>
    </lineage>
</organism>
<comment type="caution">
    <text evidence="8">The sequence shown here is derived from an EMBL/GenBank/DDBJ whole genome shotgun (WGS) entry which is preliminary data.</text>
</comment>
<protein>
    <submittedName>
        <fullName evidence="8">Hemolysin-type calcium-binding region</fullName>
    </submittedName>
</protein>
<evidence type="ECO:0000256" key="2">
    <source>
        <dbReference type="ARBA" id="ARBA00004613"/>
    </source>
</evidence>
<dbReference type="SUPFAM" id="SSF51120">
    <property type="entry name" value="beta-Roll"/>
    <property type="match status" value="4"/>
</dbReference>
<evidence type="ECO:0000313" key="9">
    <source>
        <dbReference type="Proteomes" id="UP000010121"/>
    </source>
</evidence>
<sequence length="385" mass="37956">GLGADRLEGGAGRDRADYSQATAGVLVDMLNGAINTGEAVGDVLVEIENLCGSQLGDVLIADNAANLLHGLSGNDQLFGRAGDDTLLGGDGDDVLSGGTGADRLEGGAGRDRAVYVDGLAVRVNLGLAVQQNTGYGLDWLIDIEDLLTGAGADMLVGSVLDNGLTAGAGNDTLYGIAGNDTLSGDLGNDLIDGGVGVDTALFLGVQAIQVDLASLAAQDTGHGIDTLRGIENLRAGSGADLLSGSTSANLLEGVAGNDTLFGRSGNDTLDGGAGNDQLQGDDGNDLLLGGLGDDLLSGGTGSDTAVFTASLATVINLNLTTAQNTGQGLDRFLGVENLTTGAGNDVLTGSTLANVLSAGAGNDRLNGGAGDDTLLGSDGNDTLNG</sequence>
<gene>
    <name evidence="8" type="ORF">Rsw2DRAFT_3397</name>
</gene>
<keyword evidence="9" id="KW-1185">Reference proteome</keyword>
<comment type="subcellular location">
    <subcellularLocation>
        <location evidence="1">Membrane</location>
    </subcellularLocation>
    <subcellularLocation>
        <location evidence="2">Secreted</location>
    </subcellularLocation>
</comment>
<proteinExistence type="predicted"/>
<evidence type="ECO:0000313" key="8">
    <source>
        <dbReference type="EMBL" id="EEW23671.1"/>
    </source>
</evidence>
<feature type="non-terminal residue" evidence="8">
    <location>
        <position position="385"/>
    </location>
</feature>
<dbReference type="GO" id="GO:0005509">
    <property type="term" value="F:calcium ion binding"/>
    <property type="evidence" value="ECO:0007669"/>
    <property type="project" value="InterPro"/>
</dbReference>
<reference evidence="8 9" key="1">
    <citation type="submission" date="2009-08" db="EMBL/GenBank/DDBJ databases">
        <title>The draft genome of Rhodobacter sp. SW2.</title>
        <authorList>
            <consortium name="US DOE Joint Genome Institute (JGI-PGF)"/>
            <person name="Lucas S."/>
            <person name="Copeland A."/>
            <person name="Lapidus A."/>
            <person name="Glavina del Rio T."/>
            <person name="Tice H."/>
            <person name="Bruce D."/>
            <person name="Goodwin L."/>
            <person name="Pitluck S."/>
            <person name="Larimer F."/>
            <person name="Land M.L."/>
            <person name="Hauser L."/>
            <person name="Emerson D."/>
        </authorList>
    </citation>
    <scope>NUCLEOTIDE SEQUENCE [LARGE SCALE GENOMIC DNA]</scope>
    <source>
        <strain evidence="8 9">SW2</strain>
    </source>
</reference>
<dbReference type="PANTHER" id="PTHR38340:SF1">
    <property type="entry name" value="S-LAYER PROTEIN"/>
    <property type="match status" value="1"/>
</dbReference>
<dbReference type="GO" id="GO:0005576">
    <property type="term" value="C:extracellular region"/>
    <property type="evidence" value="ECO:0007669"/>
    <property type="project" value="UniProtKB-SubCell"/>
</dbReference>
<keyword evidence="3" id="KW-0964">Secreted</keyword>
<keyword evidence="7" id="KW-0472">Membrane</keyword>
<dbReference type="AlphaFoldDB" id="C8S5R8"/>
<dbReference type="PRINTS" id="PR00313">
    <property type="entry name" value="CABNDNGRPT"/>
</dbReference>
<name>C8S5R8_9RHOB</name>
<evidence type="ECO:0000256" key="3">
    <source>
        <dbReference type="ARBA" id="ARBA00022525"/>
    </source>
</evidence>
<keyword evidence="4" id="KW-0800">Toxin</keyword>
<dbReference type="Gene3D" id="2.150.10.10">
    <property type="entry name" value="Serralysin-like metalloprotease, C-terminal"/>
    <property type="match status" value="4"/>
</dbReference>
<evidence type="ECO:0000256" key="1">
    <source>
        <dbReference type="ARBA" id="ARBA00004370"/>
    </source>
</evidence>
<dbReference type="PROSITE" id="PS00330">
    <property type="entry name" value="HEMOLYSIN_CALCIUM"/>
    <property type="match status" value="6"/>
</dbReference>
<dbReference type="InterPro" id="IPR003995">
    <property type="entry name" value="RTX_toxin_determinant-A"/>
</dbReference>